<gene>
    <name evidence="3" type="ORF">Slati_0054800</name>
</gene>
<name>A0AAW2Y754_9LAMI</name>
<evidence type="ECO:0000256" key="2">
    <source>
        <dbReference type="SAM" id="MobiDB-lite"/>
    </source>
</evidence>
<sequence length="145" mass="15418">MVSSQRDEEVLVENAALVSPGSPVYKSSPPPPPPSPPKSSPPPPVVKTAPPPPPAVVKTPPSPPPVVKTPPPPPPAAKPPRNRQECTPLCAVRCKFHSRQNICMRACLTCCDRCKCVPPGQYGNHDKCGQCYAGMTTRGGRRKCP</sequence>
<dbReference type="AlphaFoldDB" id="A0AAW2Y754"/>
<comment type="similarity">
    <text evidence="1">Belongs to the GASA family.</text>
</comment>
<evidence type="ECO:0000313" key="3">
    <source>
        <dbReference type="EMBL" id="KAL0461672.1"/>
    </source>
</evidence>
<feature type="compositionally biased region" description="Pro residues" evidence="2">
    <location>
        <begin position="28"/>
        <end position="78"/>
    </location>
</feature>
<accession>A0AAW2Y754</accession>
<organism evidence="3">
    <name type="scientific">Sesamum latifolium</name>
    <dbReference type="NCBI Taxonomy" id="2727402"/>
    <lineage>
        <taxon>Eukaryota</taxon>
        <taxon>Viridiplantae</taxon>
        <taxon>Streptophyta</taxon>
        <taxon>Embryophyta</taxon>
        <taxon>Tracheophyta</taxon>
        <taxon>Spermatophyta</taxon>
        <taxon>Magnoliopsida</taxon>
        <taxon>eudicotyledons</taxon>
        <taxon>Gunneridae</taxon>
        <taxon>Pentapetalae</taxon>
        <taxon>asterids</taxon>
        <taxon>lamiids</taxon>
        <taxon>Lamiales</taxon>
        <taxon>Pedaliaceae</taxon>
        <taxon>Sesamum</taxon>
    </lineage>
</organism>
<dbReference type="EMBL" id="JACGWN010000001">
    <property type="protein sequence ID" value="KAL0461672.1"/>
    <property type="molecule type" value="Genomic_DNA"/>
</dbReference>
<dbReference type="InterPro" id="IPR003854">
    <property type="entry name" value="GASA"/>
</dbReference>
<feature type="region of interest" description="Disordered" evidence="2">
    <location>
        <begin position="1"/>
        <end position="84"/>
    </location>
</feature>
<proteinExistence type="inferred from homology"/>
<reference evidence="3" key="1">
    <citation type="submission" date="2020-06" db="EMBL/GenBank/DDBJ databases">
        <authorList>
            <person name="Li T."/>
            <person name="Hu X."/>
            <person name="Zhang T."/>
            <person name="Song X."/>
            <person name="Zhang H."/>
            <person name="Dai N."/>
            <person name="Sheng W."/>
            <person name="Hou X."/>
            <person name="Wei L."/>
        </authorList>
    </citation>
    <scope>NUCLEOTIDE SEQUENCE</scope>
    <source>
        <strain evidence="3">KEN1</strain>
        <tissue evidence="3">Leaf</tissue>
    </source>
</reference>
<dbReference type="PANTHER" id="PTHR23201:SF53">
    <property type="entry name" value="GIBBERELLIN-REGULATED PROTEIN 14"/>
    <property type="match status" value="1"/>
</dbReference>
<dbReference type="PANTHER" id="PTHR23201">
    <property type="entry name" value="EXTENSIN, PROLINE-RICH PROTEIN"/>
    <property type="match status" value="1"/>
</dbReference>
<comment type="caution">
    <text evidence="3">The sequence shown here is derived from an EMBL/GenBank/DDBJ whole genome shotgun (WGS) entry which is preliminary data.</text>
</comment>
<dbReference type="PRINTS" id="PR01217">
    <property type="entry name" value="PRICHEXTENSN"/>
</dbReference>
<dbReference type="Pfam" id="PF02704">
    <property type="entry name" value="GASA"/>
    <property type="match status" value="1"/>
</dbReference>
<evidence type="ECO:0000256" key="1">
    <source>
        <dbReference type="ARBA" id="ARBA00010582"/>
    </source>
</evidence>
<feature type="compositionally biased region" description="Low complexity" evidence="2">
    <location>
        <begin position="18"/>
        <end position="27"/>
    </location>
</feature>
<reference evidence="3" key="2">
    <citation type="journal article" date="2024" name="Plant">
        <title>Genomic evolution and insights into agronomic trait innovations of Sesamum species.</title>
        <authorList>
            <person name="Miao H."/>
            <person name="Wang L."/>
            <person name="Qu L."/>
            <person name="Liu H."/>
            <person name="Sun Y."/>
            <person name="Le M."/>
            <person name="Wang Q."/>
            <person name="Wei S."/>
            <person name="Zheng Y."/>
            <person name="Lin W."/>
            <person name="Duan Y."/>
            <person name="Cao H."/>
            <person name="Xiong S."/>
            <person name="Wang X."/>
            <person name="Wei L."/>
            <person name="Li C."/>
            <person name="Ma Q."/>
            <person name="Ju M."/>
            <person name="Zhao R."/>
            <person name="Li G."/>
            <person name="Mu C."/>
            <person name="Tian Q."/>
            <person name="Mei H."/>
            <person name="Zhang T."/>
            <person name="Gao T."/>
            <person name="Zhang H."/>
        </authorList>
    </citation>
    <scope>NUCLEOTIDE SEQUENCE</scope>
    <source>
        <strain evidence="3">KEN1</strain>
    </source>
</reference>
<protein>
    <submittedName>
        <fullName evidence="3">Gibberellin-regulated protein 14</fullName>
    </submittedName>
</protein>